<evidence type="ECO:0000313" key="1">
    <source>
        <dbReference type="EMBL" id="SKB36919.1"/>
    </source>
</evidence>
<dbReference type="EMBL" id="FUYQ01000004">
    <property type="protein sequence ID" value="SKB36919.1"/>
    <property type="molecule type" value="Genomic_DNA"/>
</dbReference>
<dbReference type="Proteomes" id="UP000190852">
    <property type="component" value="Unassembled WGS sequence"/>
</dbReference>
<dbReference type="AlphaFoldDB" id="A0A1T5APX9"/>
<organism evidence="1 2">
    <name type="scientific">Parabacteroides chartae</name>
    <dbReference type="NCBI Taxonomy" id="1037355"/>
    <lineage>
        <taxon>Bacteria</taxon>
        <taxon>Pseudomonadati</taxon>
        <taxon>Bacteroidota</taxon>
        <taxon>Bacteroidia</taxon>
        <taxon>Bacteroidales</taxon>
        <taxon>Tannerellaceae</taxon>
        <taxon>Parabacteroides</taxon>
    </lineage>
</organism>
<name>A0A1T5APX9_9BACT</name>
<keyword evidence="2" id="KW-1185">Reference proteome</keyword>
<accession>A0A1T5APX9</accession>
<reference evidence="2" key="1">
    <citation type="submission" date="2017-02" db="EMBL/GenBank/DDBJ databases">
        <authorList>
            <person name="Varghese N."/>
            <person name="Submissions S."/>
        </authorList>
    </citation>
    <scope>NUCLEOTIDE SEQUENCE [LARGE SCALE GENOMIC DNA]</scope>
    <source>
        <strain evidence="2">DSM 24967</strain>
    </source>
</reference>
<protein>
    <submittedName>
        <fullName evidence="1">Uncharacterized protein</fullName>
    </submittedName>
</protein>
<sequence>MKKGTVYICHHIDTEGPLWENIQELFNRLDIIFGLKLNPTYDNLEKLQKNEIHIPSNIKDSLLLAIDPHTIGFMRNWGMIEEMLNHIMSKKYRNELKDSFGGGWIFNWHIMDHVGFGSHNPRHRDYGYHNILDFYKYMIEMTESYEDAIHWHFHPIPFKKEANIPATSYDNCMPVLLDIITRRLIDRNIFPVVNRAGFHTERIDANLFLEQWIPFDPSNQSVDDINQPNNQKDLANGRYGDWRGAPSDWSLYHPDLYDWRKPGISNRWIARILNMKSRHRNISEEEIEKAFIKANKGENVYLGITNHDWRDMAVEIDEFRNMLKLVSKKYPAVKFKFSETVHAFQNVIGYSEEEINNNHVDISINLEDNILRVNVINGEIFGPQPYLAFKTKSGEYYHDNFDFQEFKKSFSYVFDEYTFNLALIEKIVVATNDKYGNTCIKCIDNLI</sequence>
<proteinExistence type="predicted"/>
<gene>
    <name evidence="1" type="ORF">SAMN05660349_00799</name>
</gene>
<dbReference type="RefSeq" id="WP_079682496.1">
    <property type="nucleotide sequence ID" value="NZ_FUYQ01000004.1"/>
</dbReference>
<evidence type="ECO:0000313" key="2">
    <source>
        <dbReference type="Proteomes" id="UP000190852"/>
    </source>
</evidence>